<dbReference type="PROSITE" id="PS50222">
    <property type="entry name" value="EF_HAND_2"/>
    <property type="match status" value="3"/>
</dbReference>
<evidence type="ECO:0000313" key="10">
    <source>
        <dbReference type="EMBL" id="CAL6022463.1"/>
    </source>
</evidence>
<dbReference type="EMBL" id="CAXDID020000217">
    <property type="protein sequence ID" value="CAL6057930.1"/>
    <property type="molecule type" value="Genomic_DNA"/>
</dbReference>
<dbReference type="EMBL" id="CAXDID020000091">
    <property type="protein sequence ID" value="CAL6022463.1"/>
    <property type="molecule type" value="Genomic_DNA"/>
</dbReference>
<feature type="domain" description="EF-hand" evidence="4">
    <location>
        <begin position="3"/>
        <end position="38"/>
    </location>
</feature>
<dbReference type="InterPro" id="IPR011992">
    <property type="entry name" value="EF-hand-dom_pair"/>
</dbReference>
<accession>A0AA86NDB1</accession>
<dbReference type="InterPro" id="IPR002048">
    <property type="entry name" value="EF_hand_dom"/>
</dbReference>
<dbReference type="EMBL" id="CAXDID020000507">
    <property type="protein sequence ID" value="CAL6098212.1"/>
    <property type="molecule type" value="Genomic_DNA"/>
</dbReference>
<dbReference type="InterPro" id="IPR018247">
    <property type="entry name" value="EF_Hand_1_Ca_BS"/>
</dbReference>
<proteinExistence type="predicted"/>
<keyword evidence="1" id="KW-0677">Repeat</keyword>
<evidence type="ECO:0000313" key="5">
    <source>
        <dbReference type="EMBL" id="CAI9917258.1"/>
    </source>
</evidence>
<dbReference type="AlphaFoldDB" id="A0AA86NDB1"/>
<evidence type="ECO:0000313" key="14">
    <source>
        <dbReference type="EMBL" id="CAL6098212.1"/>
    </source>
</evidence>
<dbReference type="GO" id="GO:0005509">
    <property type="term" value="F:calcium ion binding"/>
    <property type="evidence" value="ECO:0007669"/>
    <property type="project" value="InterPro"/>
</dbReference>
<feature type="domain" description="EF-hand" evidence="4">
    <location>
        <begin position="39"/>
        <end position="74"/>
    </location>
</feature>
<keyword evidence="15" id="KW-1185">Reference proteome</keyword>
<dbReference type="EMBL" id="CATOUU010001118">
    <property type="protein sequence ID" value="CAI9973021.1"/>
    <property type="molecule type" value="Genomic_DNA"/>
</dbReference>
<feature type="region of interest" description="Disordered" evidence="3">
    <location>
        <begin position="145"/>
        <end position="174"/>
    </location>
</feature>
<dbReference type="CDD" id="cd00051">
    <property type="entry name" value="EFh"/>
    <property type="match status" value="1"/>
</dbReference>
<dbReference type="InterPro" id="IPR050145">
    <property type="entry name" value="Centrin_CML-like"/>
</dbReference>
<keyword evidence="2" id="KW-0106">Calcium</keyword>
<feature type="compositionally biased region" description="Acidic residues" evidence="3">
    <location>
        <begin position="146"/>
        <end position="155"/>
    </location>
</feature>
<dbReference type="Gene3D" id="1.10.238.10">
    <property type="entry name" value="EF-hand"/>
    <property type="match status" value="2"/>
</dbReference>
<evidence type="ECO:0000313" key="7">
    <source>
        <dbReference type="EMBL" id="CAI9945230.1"/>
    </source>
</evidence>
<comment type="caution">
    <text evidence="5">The sequence shown here is derived from an EMBL/GenBank/DDBJ whole genome shotgun (WGS) entry which is preliminary data.</text>
</comment>
<dbReference type="EMBL" id="CATOUU010000742">
    <property type="protein sequence ID" value="CAI9945230.1"/>
    <property type="molecule type" value="Genomic_DNA"/>
</dbReference>
<evidence type="ECO:0000256" key="2">
    <source>
        <dbReference type="ARBA" id="ARBA00022837"/>
    </source>
</evidence>
<evidence type="ECO:0000313" key="8">
    <source>
        <dbReference type="EMBL" id="CAI9964399.1"/>
    </source>
</evidence>
<reference evidence="5" key="1">
    <citation type="submission" date="2023-06" db="EMBL/GenBank/DDBJ databases">
        <authorList>
            <person name="Kurt Z."/>
        </authorList>
    </citation>
    <scope>NUCLEOTIDE SEQUENCE</scope>
</reference>
<evidence type="ECO:0000313" key="6">
    <source>
        <dbReference type="EMBL" id="CAI9944355.1"/>
    </source>
</evidence>
<dbReference type="EMBL" id="CATOUU010000126">
    <property type="protein sequence ID" value="CAI9917258.1"/>
    <property type="molecule type" value="Genomic_DNA"/>
</dbReference>
<dbReference type="SUPFAM" id="SSF47473">
    <property type="entry name" value="EF-hand"/>
    <property type="match status" value="1"/>
</dbReference>
<evidence type="ECO:0000313" key="9">
    <source>
        <dbReference type="EMBL" id="CAI9973021.1"/>
    </source>
</evidence>
<dbReference type="PANTHER" id="PTHR23050">
    <property type="entry name" value="CALCIUM BINDING PROTEIN"/>
    <property type="match status" value="1"/>
</dbReference>
<evidence type="ECO:0000313" key="13">
    <source>
        <dbReference type="EMBL" id="CAL6069866.1"/>
    </source>
</evidence>
<protein>
    <submittedName>
        <fullName evidence="5">EF hand domain-containing protein</fullName>
    </submittedName>
    <submittedName>
        <fullName evidence="10">EF_hand domain-containing protein</fullName>
    </submittedName>
</protein>
<evidence type="ECO:0000313" key="15">
    <source>
        <dbReference type="Proteomes" id="UP001642409"/>
    </source>
</evidence>
<dbReference type="Pfam" id="PF13499">
    <property type="entry name" value="EF-hand_7"/>
    <property type="match status" value="1"/>
</dbReference>
<gene>
    <name evidence="10" type="ORF">HINF_LOCUS28659</name>
    <name evidence="6" type="ORF">HINF_LOCUS32000</name>
    <name evidence="7" type="ORF">HINF_LOCUS32875</name>
    <name evidence="11" type="ORF">HINF_LOCUS47530</name>
    <name evidence="12" type="ORF">HINF_LOCUS47820</name>
    <name evidence="5" type="ORF">HINF_LOCUS4903</name>
    <name evidence="8" type="ORF">HINF_LOCUS52044</name>
    <name evidence="13" type="ORF">HINF_LOCUS54183</name>
    <name evidence="9" type="ORF">HINF_LOCUS60666</name>
    <name evidence="14" type="ORF">HINF_LOCUS69499</name>
</gene>
<feature type="domain" description="EF-hand" evidence="4">
    <location>
        <begin position="111"/>
        <end position="146"/>
    </location>
</feature>
<evidence type="ECO:0000313" key="11">
    <source>
        <dbReference type="EMBL" id="CAL6057483.1"/>
    </source>
</evidence>
<feature type="compositionally biased region" description="Basic residues" evidence="3">
    <location>
        <begin position="160"/>
        <end position="171"/>
    </location>
</feature>
<dbReference type="Proteomes" id="UP001642409">
    <property type="component" value="Unassembled WGS sequence"/>
</dbReference>
<reference evidence="10 15" key="2">
    <citation type="submission" date="2024-07" db="EMBL/GenBank/DDBJ databases">
        <authorList>
            <person name="Akdeniz Z."/>
        </authorList>
    </citation>
    <scope>NUCLEOTIDE SEQUENCE [LARGE SCALE GENOMIC DNA]</scope>
</reference>
<evidence type="ECO:0000256" key="1">
    <source>
        <dbReference type="ARBA" id="ARBA00022737"/>
    </source>
</evidence>
<name>A0AA86NDB1_9EUKA</name>
<evidence type="ECO:0000256" key="3">
    <source>
        <dbReference type="SAM" id="MobiDB-lite"/>
    </source>
</evidence>
<evidence type="ECO:0000259" key="4">
    <source>
        <dbReference type="PROSITE" id="PS50222"/>
    </source>
</evidence>
<organism evidence="5">
    <name type="scientific">Hexamita inflata</name>
    <dbReference type="NCBI Taxonomy" id="28002"/>
    <lineage>
        <taxon>Eukaryota</taxon>
        <taxon>Metamonada</taxon>
        <taxon>Diplomonadida</taxon>
        <taxon>Hexamitidae</taxon>
        <taxon>Hexamitinae</taxon>
        <taxon>Hexamita</taxon>
    </lineage>
</organism>
<dbReference type="SMART" id="SM00054">
    <property type="entry name" value="EFh"/>
    <property type="match status" value="4"/>
</dbReference>
<sequence length="187" mass="21564">MQVDLNLYESIFRALDTDDSGGIDPDELYAALQELGIRMNKECIRSMIDLIDENGDGLMQLDEFCHFMYVCQNSKPNDTKSILFFAADNDYSGTIDKFELVEILEKLNVEITEDEVFEMAEQVADNEDGTLSYEMFLELMSKLMDEQEEEQEPEPEVVVRRTKEKKGKKSKAQPLKMKIETETVSFI</sequence>
<dbReference type="PROSITE" id="PS00018">
    <property type="entry name" value="EF_HAND_1"/>
    <property type="match status" value="1"/>
</dbReference>
<dbReference type="EMBL" id="CAXDID020000214">
    <property type="protein sequence ID" value="CAL6057483.1"/>
    <property type="molecule type" value="Genomic_DNA"/>
</dbReference>
<dbReference type="EMBL" id="CATOUU010000724">
    <property type="protein sequence ID" value="CAI9944355.1"/>
    <property type="molecule type" value="Genomic_DNA"/>
</dbReference>
<dbReference type="Pfam" id="PF13833">
    <property type="entry name" value="EF-hand_8"/>
    <property type="match status" value="1"/>
</dbReference>
<evidence type="ECO:0000313" key="12">
    <source>
        <dbReference type="EMBL" id="CAL6057930.1"/>
    </source>
</evidence>
<dbReference type="EMBL" id="CATOUU010000976">
    <property type="protein sequence ID" value="CAI9964399.1"/>
    <property type="molecule type" value="Genomic_DNA"/>
</dbReference>
<dbReference type="EMBL" id="CAXDID020000280">
    <property type="protein sequence ID" value="CAL6069866.1"/>
    <property type="molecule type" value="Genomic_DNA"/>
</dbReference>